<evidence type="ECO:0000313" key="1">
    <source>
        <dbReference type="EMBL" id="QKJ21073.1"/>
    </source>
</evidence>
<protein>
    <submittedName>
        <fullName evidence="1">Uncharacterized protein</fullName>
    </submittedName>
</protein>
<gene>
    <name evidence="1" type="ORF">HQM25_03630</name>
</gene>
<name>A0A7D4PW44_9MICO</name>
<sequence>MSDDPPATRRIELTLTRPWFALYAGIRPTVVVAGRGHPVQWGVGTWQLPADGAAAIGVFLFNRVWRFGESELVVRPEDPPAIAYRAPALPFGRGQLRVTAPRRD</sequence>
<evidence type="ECO:0000313" key="2">
    <source>
        <dbReference type="Proteomes" id="UP000502498"/>
    </source>
</evidence>
<dbReference type="EMBL" id="CP054038">
    <property type="protein sequence ID" value="QKJ21073.1"/>
    <property type="molecule type" value="Genomic_DNA"/>
</dbReference>
<proteinExistence type="predicted"/>
<organism evidence="1 2">
    <name type="scientific">Microbacterium hominis</name>
    <dbReference type="NCBI Taxonomy" id="162426"/>
    <lineage>
        <taxon>Bacteria</taxon>
        <taxon>Bacillati</taxon>
        <taxon>Actinomycetota</taxon>
        <taxon>Actinomycetes</taxon>
        <taxon>Micrococcales</taxon>
        <taxon>Microbacteriaceae</taxon>
        <taxon>Microbacterium</taxon>
    </lineage>
</organism>
<accession>A0A7D4PW44</accession>
<dbReference type="Proteomes" id="UP000502498">
    <property type="component" value="Chromosome"/>
</dbReference>
<dbReference type="AlphaFoldDB" id="A0A7D4PW44"/>
<reference evidence="1 2" key="1">
    <citation type="submission" date="2020-05" db="EMBL/GenBank/DDBJ databases">
        <title>Strain PA2F3 complete genome.</title>
        <authorList>
            <person name="Kim Y.-S."/>
            <person name="Kim S.-J."/>
            <person name="Jung H.-k."/>
            <person name="Kim S.-E."/>
            <person name="Kim K.-H."/>
        </authorList>
    </citation>
    <scope>NUCLEOTIDE SEQUENCE [LARGE SCALE GENOMIC DNA]</scope>
    <source>
        <strain evidence="1 2">PA2F3</strain>
    </source>
</reference>